<dbReference type="InterPro" id="IPR036390">
    <property type="entry name" value="WH_DNA-bd_sf"/>
</dbReference>
<dbReference type="PANTHER" id="PTHR30136">
    <property type="entry name" value="HELIX-TURN-HELIX TRANSCRIPTIONAL REGULATOR, ICLR FAMILY"/>
    <property type="match status" value="1"/>
</dbReference>
<keyword evidence="1" id="KW-0805">Transcription regulation</keyword>
<feature type="domain" description="HTH iclR-type" evidence="4">
    <location>
        <begin position="17"/>
        <end position="78"/>
    </location>
</feature>
<name>A0A6H9YB10_9ACTN</name>
<feature type="domain" description="IclR-ED" evidence="5">
    <location>
        <begin position="79"/>
        <end position="263"/>
    </location>
</feature>
<dbReference type="PANTHER" id="PTHR30136:SF35">
    <property type="entry name" value="HTH-TYPE TRANSCRIPTIONAL REGULATOR RV1719"/>
    <property type="match status" value="1"/>
</dbReference>
<dbReference type="EMBL" id="WBMT01000031">
    <property type="protein sequence ID" value="KAB2340217.1"/>
    <property type="molecule type" value="Genomic_DNA"/>
</dbReference>
<dbReference type="GO" id="GO:0003700">
    <property type="term" value="F:DNA-binding transcription factor activity"/>
    <property type="evidence" value="ECO:0007669"/>
    <property type="project" value="TreeGrafter"/>
</dbReference>
<dbReference type="Pfam" id="PF09339">
    <property type="entry name" value="HTH_IclR"/>
    <property type="match status" value="1"/>
</dbReference>
<keyword evidence="7" id="KW-1185">Reference proteome</keyword>
<dbReference type="SMART" id="SM00346">
    <property type="entry name" value="HTH_ICLR"/>
    <property type="match status" value="1"/>
</dbReference>
<evidence type="ECO:0000313" key="7">
    <source>
        <dbReference type="Proteomes" id="UP000468735"/>
    </source>
</evidence>
<dbReference type="Gene3D" id="3.30.450.40">
    <property type="match status" value="1"/>
</dbReference>
<keyword evidence="2" id="KW-0238">DNA-binding</keyword>
<dbReference type="Proteomes" id="UP000468735">
    <property type="component" value="Unassembled WGS sequence"/>
</dbReference>
<comment type="caution">
    <text evidence="6">The sequence shown here is derived from an EMBL/GenBank/DDBJ whole genome shotgun (WGS) entry which is preliminary data.</text>
</comment>
<sequence length="273" mass="29149">MPPATKPHVNVPARDDRAAIDKAISLLLSFGEQANSGVGVSELARRAGLSKSTAFRLLGMLERNEVVERVGRNYRLGSRLHELGSHVYAPGHDRTRDLLIPYLADLYSLTQETVHLAVLHGTEVVYLAKLFGHRPVPAPSRIGGRMPAHCTAVGKVLLAYEPATAAEVLAAPLRGFTPQTITDDSALAAELDRIRQDGIAFDDGEARPGLNCVAVPVMGPGGRPVAAMSIAGPAERFEPRLRSPQLRRVAAAAAQEVLRARRAASAASRTLVS</sequence>
<dbReference type="GO" id="GO:0045892">
    <property type="term" value="P:negative regulation of DNA-templated transcription"/>
    <property type="evidence" value="ECO:0007669"/>
    <property type="project" value="TreeGrafter"/>
</dbReference>
<gene>
    <name evidence="6" type="ORF">F8566_46010</name>
</gene>
<dbReference type="PROSITE" id="PS51078">
    <property type="entry name" value="ICLR_ED"/>
    <property type="match status" value="1"/>
</dbReference>
<evidence type="ECO:0000313" key="6">
    <source>
        <dbReference type="EMBL" id="KAB2340217.1"/>
    </source>
</evidence>
<accession>A0A6H9YB10</accession>
<dbReference type="InterPro" id="IPR014757">
    <property type="entry name" value="Tscrpt_reg_IclR_C"/>
</dbReference>
<evidence type="ECO:0000256" key="1">
    <source>
        <dbReference type="ARBA" id="ARBA00023015"/>
    </source>
</evidence>
<proteinExistence type="predicted"/>
<dbReference type="OrthoDB" id="60629at2"/>
<evidence type="ECO:0000256" key="3">
    <source>
        <dbReference type="ARBA" id="ARBA00023163"/>
    </source>
</evidence>
<protein>
    <submittedName>
        <fullName evidence="6">IclR family transcriptional regulator</fullName>
    </submittedName>
</protein>
<keyword evidence="3" id="KW-0804">Transcription</keyword>
<organism evidence="6 7">
    <name type="scientific">Actinomadura rudentiformis</name>
    <dbReference type="NCBI Taxonomy" id="359158"/>
    <lineage>
        <taxon>Bacteria</taxon>
        <taxon>Bacillati</taxon>
        <taxon>Actinomycetota</taxon>
        <taxon>Actinomycetes</taxon>
        <taxon>Streptosporangiales</taxon>
        <taxon>Thermomonosporaceae</taxon>
        <taxon>Actinomadura</taxon>
    </lineage>
</organism>
<dbReference type="SUPFAM" id="SSF46785">
    <property type="entry name" value="Winged helix' DNA-binding domain"/>
    <property type="match status" value="1"/>
</dbReference>
<dbReference type="AlphaFoldDB" id="A0A6H9YB10"/>
<dbReference type="InterPro" id="IPR029016">
    <property type="entry name" value="GAF-like_dom_sf"/>
</dbReference>
<dbReference type="Pfam" id="PF01614">
    <property type="entry name" value="IclR_C"/>
    <property type="match status" value="1"/>
</dbReference>
<dbReference type="InterPro" id="IPR050707">
    <property type="entry name" value="HTH_MetabolicPath_Reg"/>
</dbReference>
<dbReference type="InterPro" id="IPR036388">
    <property type="entry name" value="WH-like_DNA-bd_sf"/>
</dbReference>
<reference evidence="6 7" key="1">
    <citation type="submission" date="2019-09" db="EMBL/GenBank/DDBJ databases">
        <title>Actinomadura physcomitrii sp. nov., a novel actinomycete isolated from moss [Physcomitrium sphaericum (Ludw) Fuernr].</title>
        <authorList>
            <person name="Zhuang X."/>
            <person name="Liu C."/>
        </authorList>
    </citation>
    <scope>NUCLEOTIDE SEQUENCE [LARGE SCALE GENOMIC DNA]</scope>
    <source>
        <strain evidence="6 7">HMC1</strain>
    </source>
</reference>
<evidence type="ECO:0000256" key="2">
    <source>
        <dbReference type="ARBA" id="ARBA00023125"/>
    </source>
</evidence>
<dbReference type="PROSITE" id="PS51077">
    <property type="entry name" value="HTH_ICLR"/>
    <property type="match status" value="1"/>
</dbReference>
<dbReference type="Gene3D" id="1.10.10.10">
    <property type="entry name" value="Winged helix-like DNA-binding domain superfamily/Winged helix DNA-binding domain"/>
    <property type="match status" value="1"/>
</dbReference>
<evidence type="ECO:0000259" key="5">
    <source>
        <dbReference type="PROSITE" id="PS51078"/>
    </source>
</evidence>
<dbReference type="RefSeq" id="WP_151570120.1">
    <property type="nucleotide sequence ID" value="NZ_WBMT01000031.1"/>
</dbReference>
<dbReference type="SUPFAM" id="SSF55781">
    <property type="entry name" value="GAF domain-like"/>
    <property type="match status" value="1"/>
</dbReference>
<evidence type="ECO:0000259" key="4">
    <source>
        <dbReference type="PROSITE" id="PS51077"/>
    </source>
</evidence>
<dbReference type="GO" id="GO:0003677">
    <property type="term" value="F:DNA binding"/>
    <property type="evidence" value="ECO:0007669"/>
    <property type="project" value="UniProtKB-KW"/>
</dbReference>
<dbReference type="InterPro" id="IPR005471">
    <property type="entry name" value="Tscrpt_reg_IclR_N"/>
</dbReference>